<evidence type="ECO:0000256" key="4">
    <source>
        <dbReference type="ARBA" id="ARBA00038054"/>
    </source>
</evidence>
<comment type="similarity">
    <text evidence="4">Belongs to the flavoredoxin family.</text>
</comment>
<comment type="cofactor">
    <cofactor evidence="1">
        <name>FMN</name>
        <dbReference type="ChEBI" id="CHEBI:58210"/>
    </cofactor>
</comment>
<name>A0A918N4P9_9FLAO</name>
<proteinExistence type="inferred from homology"/>
<dbReference type="GO" id="GO:0016646">
    <property type="term" value="F:oxidoreductase activity, acting on the CH-NH group of donors, NAD or NADP as acceptor"/>
    <property type="evidence" value="ECO:0007669"/>
    <property type="project" value="UniProtKB-ARBA"/>
</dbReference>
<dbReference type="AlphaFoldDB" id="A0A918N4P9"/>
<evidence type="ECO:0000256" key="1">
    <source>
        <dbReference type="ARBA" id="ARBA00001917"/>
    </source>
</evidence>
<feature type="domain" description="Flavin reductase like" evidence="5">
    <location>
        <begin position="29"/>
        <end position="164"/>
    </location>
</feature>
<evidence type="ECO:0000259" key="5">
    <source>
        <dbReference type="Pfam" id="PF01613"/>
    </source>
</evidence>
<comment type="caution">
    <text evidence="6">The sequence shown here is derived from an EMBL/GenBank/DDBJ whole genome shotgun (WGS) entry which is preliminary data.</text>
</comment>
<keyword evidence="2" id="KW-0285">Flavoprotein</keyword>
<dbReference type="InterPro" id="IPR002563">
    <property type="entry name" value="Flavin_Rdtase-like_dom"/>
</dbReference>
<dbReference type="Gene3D" id="2.30.110.10">
    <property type="entry name" value="Electron Transport, Fmn-binding Protein, Chain A"/>
    <property type="match status" value="1"/>
</dbReference>
<dbReference type="SUPFAM" id="SSF50475">
    <property type="entry name" value="FMN-binding split barrel"/>
    <property type="match status" value="1"/>
</dbReference>
<dbReference type="RefSeq" id="WP_027412269.1">
    <property type="nucleotide sequence ID" value="NZ_BMWS01000018.1"/>
</dbReference>
<accession>A0A918N4P9</accession>
<organism evidence="6 7">
    <name type="scientific">Aquimarina muelleri</name>
    <dbReference type="NCBI Taxonomy" id="279356"/>
    <lineage>
        <taxon>Bacteria</taxon>
        <taxon>Pseudomonadati</taxon>
        <taxon>Bacteroidota</taxon>
        <taxon>Flavobacteriia</taxon>
        <taxon>Flavobacteriales</taxon>
        <taxon>Flavobacteriaceae</taxon>
        <taxon>Aquimarina</taxon>
    </lineage>
</organism>
<dbReference type="Proteomes" id="UP000601108">
    <property type="component" value="Unassembled WGS sequence"/>
</dbReference>
<dbReference type="Pfam" id="PF01613">
    <property type="entry name" value="Flavin_Reduct"/>
    <property type="match status" value="1"/>
</dbReference>
<dbReference type="PANTHER" id="PTHR33798:SF5">
    <property type="entry name" value="FLAVIN REDUCTASE LIKE DOMAIN-CONTAINING PROTEIN"/>
    <property type="match status" value="1"/>
</dbReference>
<gene>
    <name evidence="6" type="ORF">GCM10007384_26970</name>
</gene>
<reference evidence="6 7" key="1">
    <citation type="journal article" date="2014" name="Int. J. Syst. Evol. Microbiol.">
        <title>Complete genome sequence of Corynebacterium casei LMG S-19264T (=DSM 44701T), isolated from a smear-ripened cheese.</title>
        <authorList>
            <consortium name="US DOE Joint Genome Institute (JGI-PGF)"/>
            <person name="Walter F."/>
            <person name="Albersmeier A."/>
            <person name="Kalinowski J."/>
            <person name="Ruckert C."/>
        </authorList>
    </citation>
    <scope>NUCLEOTIDE SEQUENCE [LARGE SCALE GENOMIC DNA]</scope>
    <source>
        <strain evidence="6 7">KCTC 12285</strain>
    </source>
</reference>
<dbReference type="PANTHER" id="PTHR33798">
    <property type="entry name" value="FLAVOPROTEIN OXYGENASE"/>
    <property type="match status" value="1"/>
</dbReference>
<sequence length="210" mass="23772">MQYTKKQIQAMDRIKRLKIINAVSGIKPANLIGSISNDKKTNLAIFSSVIHLGSSPALLGFIMRPTGDVPRHTYENIMQNGHYTINHIHRSFAQKAHYTSAKLDRESSEFEICKLTEEYISNFKAPFVKESTFKIGMQFKQEINIPLNGTSLIIGEIEHLILPLEITKEDQDIDLSVTDTVGISGLNTYYGLEKIAHFPYVRTNELPDFT</sequence>
<keyword evidence="7" id="KW-1185">Reference proteome</keyword>
<dbReference type="InterPro" id="IPR012349">
    <property type="entry name" value="Split_barrel_FMN-bd"/>
</dbReference>
<protein>
    <submittedName>
        <fullName evidence="6">Flavin oxidoreductase</fullName>
    </submittedName>
</protein>
<evidence type="ECO:0000313" key="6">
    <source>
        <dbReference type="EMBL" id="GGX24378.1"/>
    </source>
</evidence>
<evidence type="ECO:0000256" key="3">
    <source>
        <dbReference type="ARBA" id="ARBA00022643"/>
    </source>
</evidence>
<evidence type="ECO:0000313" key="7">
    <source>
        <dbReference type="Proteomes" id="UP000601108"/>
    </source>
</evidence>
<dbReference type="GO" id="GO:0010181">
    <property type="term" value="F:FMN binding"/>
    <property type="evidence" value="ECO:0007669"/>
    <property type="project" value="InterPro"/>
</dbReference>
<keyword evidence="3" id="KW-0288">FMN</keyword>
<evidence type="ECO:0000256" key="2">
    <source>
        <dbReference type="ARBA" id="ARBA00022630"/>
    </source>
</evidence>
<dbReference type="EMBL" id="BMWS01000018">
    <property type="protein sequence ID" value="GGX24378.1"/>
    <property type="molecule type" value="Genomic_DNA"/>
</dbReference>